<organism evidence="4 5">
    <name type="scientific">Staphylococcus agnetis</name>
    <dbReference type="NCBI Taxonomy" id="985762"/>
    <lineage>
        <taxon>Bacteria</taxon>
        <taxon>Bacillati</taxon>
        <taxon>Bacillota</taxon>
        <taxon>Bacilli</taxon>
        <taxon>Bacillales</taxon>
        <taxon>Staphylococcaceae</taxon>
        <taxon>Staphylococcus</taxon>
    </lineage>
</organism>
<protein>
    <submittedName>
        <fullName evidence="4">Prepilin-type N-terminal cleavage/methylation domain-containing protein</fullName>
    </submittedName>
</protein>
<keyword evidence="3" id="KW-0472">Membrane</keyword>
<dbReference type="GO" id="GO:0009986">
    <property type="term" value="C:cell surface"/>
    <property type="evidence" value="ECO:0007669"/>
    <property type="project" value="UniProtKB-SubCell"/>
</dbReference>
<dbReference type="GO" id="GO:0030420">
    <property type="term" value="P:establishment of competence for transformation"/>
    <property type="evidence" value="ECO:0007669"/>
    <property type="project" value="UniProtKB-KW"/>
</dbReference>
<dbReference type="NCBIfam" id="TIGR02532">
    <property type="entry name" value="IV_pilin_GFxxxE"/>
    <property type="match status" value="1"/>
</dbReference>
<evidence type="ECO:0000313" key="5">
    <source>
        <dbReference type="Proteomes" id="UP001065705"/>
    </source>
</evidence>
<dbReference type="NCBIfam" id="NF040982">
    <property type="entry name" value="ComGD"/>
    <property type="match status" value="1"/>
</dbReference>
<dbReference type="Pfam" id="PF07963">
    <property type="entry name" value="N_methyl"/>
    <property type="match status" value="1"/>
</dbReference>
<dbReference type="RefSeq" id="WP_262617576.1">
    <property type="nucleotide sequence ID" value="NZ_CP094808.1"/>
</dbReference>
<evidence type="ECO:0000313" key="4">
    <source>
        <dbReference type="EMBL" id="UXU56167.1"/>
    </source>
</evidence>
<accession>A0ABD7TRT3</accession>
<keyword evidence="2" id="KW-0178">Competence</keyword>
<feature type="transmembrane region" description="Helical" evidence="3">
    <location>
        <begin position="6"/>
        <end position="28"/>
    </location>
</feature>
<dbReference type="Proteomes" id="UP001065705">
    <property type="component" value="Chromosome"/>
</dbReference>
<sequence>MHRNHAFTLIETMLVLSIISTVIFLTVVQHSNNNQPSDLDAQITLLTSRIDFYQSLAIKKEQPVLLLFRPYHNDIKVKIGDNAPTYVSLKPLILSHRSNLDYLNFSSNGKISKFGTLFFSYKQTNFSLIFHIEQGRYRVSFEK</sequence>
<dbReference type="InterPro" id="IPR016785">
    <property type="entry name" value="ComGD"/>
</dbReference>
<evidence type="ECO:0000256" key="3">
    <source>
        <dbReference type="SAM" id="Phobius"/>
    </source>
</evidence>
<dbReference type="AlphaFoldDB" id="A0ABD7TRT3"/>
<reference evidence="4" key="1">
    <citation type="submission" date="2022-03" db="EMBL/GenBank/DDBJ databases">
        <title>Comparative Genomics of East African Camel-Associated Staphylococcaceae spp.: Diversity and Inheritance of Traits Involved in Host-Pathogen Interactions.</title>
        <authorList>
            <person name="Akarsu H."/>
            <person name="Liljander A."/>
            <person name="Younan M."/>
            <person name="Brodard I."/>
            <person name="Glucks I."/>
            <person name="Labroussaa F."/>
            <person name="Overesch G."/>
            <person name="Kuhnert P."/>
            <person name="Perreten V."/>
            <person name="Drexler J.F."/>
            <person name="Corman V.M."/>
            <person name="Falquet L."/>
            <person name="Jores J."/>
        </authorList>
    </citation>
    <scope>NUCLEOTIDE SEQUENCE</scope>
    <source>
        <strain evidence="4">IVB6197</strain>
    </source>
</reference>
<dbReference type="EMBL" id="CP094809">
    <property type="protein sequence ID" value="UXU56167.1"/>
    <property type="molecule type" value="Genomic_DNA"/>
</dbReference>
<dbReference type="PIRSF" id="PIRSF021292">
    <property type="entry name" value="Competence_ComGD"/>
    <property type="match status" value="1"/>
</dbReference>
<dbReference type="InterPro" id="IPR012902">
    <property type="entry name" value="N_methyl_site"/>
</dbReference>
<gene>
    <name evidence="4" type="ORF">MUA95_06190</name>
</gene>
<evidence type="ECO:0000256" key="2">
    <source>
        <dbReference type="ARBA" id="ARBA00023287"/>
    </source>
</evidence>
<name>A0ABD7TRT3_9STAP</name>
<proteinExistence type="predicted"/>
<keyword evidence="3" id="KW-1133">Transmembrane helix</keyword>
<evidence type="ECO:0000256" key="1">
    <source>
        <dbReference type="ARBA" id="ARBA00004241"/>
    </source>
</evidence>
<keyword evidence="3" id="KW-0812">Transmembrane</keyword>
<comment type="subcellular location">
    <subcellularLocation>
        <location evidence="1">Cell surface</location>
    </subcellularLocation>
</comment>